<dbReference type="OrthoDB" id="9577at2157"/>
<dbReference type="InterPro" id="IPR015422">
    <property type="entry name" value="PyrdxlP-dep_Trfase_small"/>
</dbReference>
<evidence type="ECO:0000259" key="2">
    <source>
        <dbReference type="Pfam" id="PF00266"/>
    </source>
</evidence>
<accession>A0A521CV84</accession>
<evidence type="ECO:0000256" key="1">
    <source>
        <dbReference type="ARBA" id="ARBA00022898"/>
    </source>
</evidence>
<keyword evidence="1" id="KW-0663">Pyridoxal phosphate</keyword>
<evidence type="ECO:0000313" key="4">
    <source>
        <dbReference type="Proteomes" id="UP000319712"/>
    </source>
</evidence>
<dbReference type="AlphaFoldDB" id="A0A521CV84"/>
<dbReference type="InterPro" id="IPR015421">
    <property type="entry name" value="PyrdxlP-dep_Trfase_major"/>
</dbReference>
<dbReference type="SUPFAM" id="SSF53383">
    <property type="entry name" value="PLP-dependent transferases"/>
    <property type="match status" value="1"/>
</dbReference>
<dbReference type="InterPro" id="IPR015424">
    <property type="entry name" value="PyrdxlP-dep_Trfase"/>
</dbReference>
<dbReference type="Gene3D" id="3.40.640.10">
    <property type="entry name" value="Type I PLP-dependent aspartate aminotransferase-like (Major domain)"/>
    <property type="match status" value="1"/>
</dbReference>
<dbReference type="Proteomes" id="UP000319712">
    <property type="component" value="Unassembled WGS sequence"/>
</dbReference>
<reference evidence="3 4" key="1">
    <citation type="submission" date="2017-05" db="EMBL/GenBank/DDBJ databases">
        <authorList>
            <person name="Varghese N."/>
            <person name="Submissions S."/>
        </authorList>
    </citation>
    <scope>NUCLEOTIDE SEQUENCE [LARGE SCALE GENOMIC DNA]</scope>
    <source>
        <strain evidence="3 4">DSM 19504</strain>
    </source>
</reference>
<dbReference type="InterPro" id="IPR000192">
    <property type="entry name" value="Aminotrans_V_dom"/>
</dbReference>
<evidence type="ECO:0000313" key="3">
    <source>
        <dbReference type="EMBL" id="SMO63359.1"/>
    </source>
</evidence>
<organism evidence="3 4">
    <name type="scientific">Halorubrum cibi</name>
    <dbReference type="NCBI Taxonomy" id="413815"/>
    <lineage>
        <taxon>Archaea</taxon>
        <taxon>Methanobacteriati</taxon>
        <taxon>Methanobacteriota</taxon>
        <taxon>Stenosarchaea group</taxon>
        <taxon>Halobacteria</taxon>
        <taxon>Halobacteriales</taxon>
        <taxon>Haloferacaceae</taxon>
        <taxon>Halorubrum</taxon>
    </lineage>
</organism>
<dbReference type="RefSeq" id="WP_142986464.1">
    <property type="nucleotide sequence ID" value="NZ_FXTD01000005.1"/>
</dbReference>
<sequence>MNLNEFRATIPSVNDVTYLNTGSSSPNSVDVVESMQDFLEYHGYESPTGPGMYSPVYEVFEKTRKDVATFLNARPEEVALTQSTGDGISRVANAIQWNDGDTVVRTDLAHPSFAVPWSALERDFGINTTVVETTDGHVDLDDVKDAVADARLVCLSSVTRNYGTRLPVETITEIAHDAEAEVLVDAVQSVGQVPVDVTDWGADYVAGASHKWLVGPWGAGFLYASEDVVSDLRPRHRSYRGVDRDSEEFTLHPDARRLEVGTRSAAPYVGLRTALDRVSSIGMETIESRIESLTTLLKDELPASALLSPRTFESGLVAVDDDTPERTVERLANHDVQVRSISEPDAIRLSIHAFNTESDIRRFLSVYDDSGGSP</sequence>
<dbReference type="GO" id="GO:0016829">
    <property type="term" value="F:lyase activity"/>
    <property type="evidence" value="ECO:0007669"/>
    <property type="project" value="UniProtKB-KW"/>
</dbReference>
<dbReference type="PANTHER" id="PTHR43586:SF8">
    <property type="entry name" value="CYSTEINE DESULFURASE 1, CHLOROPLASTIC"/>
    <property type="match status" value="1"/>
</dbReference>
<dbReference type="EMBL" id="FXTD01000005">
    <property type="protein sequence ID" value="SMO63359.1"/>
    <property type="molecule type" value="Genomic_DNA"/>
</dbReference>
<protein>
    <submittedName>
        <fullName evidence="3">Selenocysteine lyase/Cysteine desulfurase</fullName>
    </submittedName>
</protein>
<dbReference type="Pfam" id="PF00266">
    <property type="entry name" value="Aminotran_5"/>
    <property type="match status" value="1"/>
</dbReference>
<name>A0A521CV84_9EURY</name>
<keyword evidence="4" id="KW-1185">Reference proteome</keyword>
<proteinExistence type="predicted"/>
<feature type="domain" description="Aminotransferase class V" evidence="2">
    <location>
        <begin position="18"/>
        <end position="362"/>
    </location>
</feature>
<dbReference type="Gene3D" id="3.90.1150.10">
    <property type="entry name" value="Aspartate Aminotransferase, domain 1"/>
    <property type="match status" value="1"/>
</dbReference>
<gene>
    <name evidence="3" type="ORF">SAMN06264867_105132</name>
</gene>
<keyword evidence="3" id="KW-0456">Lyase</keyword>
<dbReference type="PANTHER" id="PTHR43586">
    <property type="entry name" value="CYSTEINE DESULFURASE"/>
    <property type="match status" value="1"/>
</dbReference>